<dbReference type="RefSeq" id="WP_013580910.1">
    <property type="nucleotide sequence ID" value="NC_015064.1"/>
</dbReference>
<evidence type="ECO:0000259" key="4">
    <source>
        <dbReference type="PROSITE" id="PS01124"/>
    </source>
</evidence>
<gene>
    <name evidence="5" type="ordered locus">AciX9_2568</name>
</gene>
<proteinExistence type="predicted"/>
<reference evidence="6" key="1">
    <citation type="submission" date="2011-01" db="EMBL/GenBank/DDBJ databases">
        <title>Complete sequence of chromosome of Acidobacterium sp. MP5ACTX9.</title>
        <authorList>
            <consortium name="US DOE Joint Genome Institute"/>
            <person name="Lucas S."/>
            <person name="Copeland A."/>
            <person name="Lapidus A."/>
            <person name="Cheng J.-F."/>
            <person name="Goodwin L."/>
            <person name="Pitluck S."/>
            <person name="Teshima H."/>
            <person name="Detter J.C."/>
            <person name="Han C."/>
            <person name="Tapia R."/>
            <person name="Land M."/>
            <person name="Hauser L."/>
            <person name="Kyrpides N."/>
            <person name="Ivanova N."/>
            <person name="Ovchinnikova G."/>
            <person name="Pagani I."/>
            <person name="Rawat S.R."/>
            <person name="Mannisto M."/>
            <person name="Haggblom M.M."/>
            <person name="Woyke T."/>
        </authorList>
    </citation>
    <scope>NUCLEOTIDE SEQUENCE [LARGE SCALE GENOMIC DNA]</scope>
    <source>
        <strain evidence="6">MP5ACTX9</strain>
    </source>
</reference>
<dbReference type="InterPro" id="IPR046532">
    <property type="entry name" value="DUF6597"/>
</dbReference>
<keyword evidence="1" id="KW-0805">Transcription regulation</keyword>
<evidence type="ECO:0000256" key="1">
    <source>
        <dbReference type="ARBA" id="ARBA00023015"/>
    </source>
</evidence>
<dbReference type="GO" id="GO:0043565">
    <property type="term" value="F:sequence-specific DNA binding"/>
    <property type="evidence" value="ECO:0007669"/>
    <property type="project" value="InterPro"/>
</dbReference>
<sequence>MLTTQSATPDAVLQPFVQCYVQRVSKSGEVIEPVFPRAGTMLIFQFADIYEVKEYATEQLRRSWAATVVGPIAARRTRLILRDHVDSLDVLFRPLGMYRLFGVPISPLTGGGAEGRAVFGPQISSLYQRLGNAESFAERVQLLDRFFLRRLQQAHPLDPTARAMRWLASGRCNVGDAARMVGISERQFERRSKQWAGVSPKALARVSRFQRAIAEYRSGHSTWLDIAHKVGYYDQMHLIRDFHDLGGGAPTQVVNEILDEHLISFCCG</sequence>
<dbReference type="HOGENOM" id="CLU_066193_1_0_0"/>
<dbReference type="Proteomes" id="UP000000343">
    <property type="component" value="Chromosome"/>
</dbReference>
<dbReference type="PANTHER" id="PTHR46796">
    <property type="entry name" value="HTH-TYPE TRANSCRIPTIONAL ACTIVATOR RHAS-RELATED"/>
    <property type="match status" value="1"/>
</dbReference>
<dbReference type="InterPro" id="IPR018060">
    <property type="entry name" value="HTH_AraC"/>
</dbReference>
<evidence type="ECO:0000313" key="6">
    <source>
        <dbReference type="Proteomes" id="UP000000343"/>
    </source>
</evidence>
<name>E8WVR6_GRATM</name>
<keyword evidence="2" id="KW-0238">DNA-binding</keyword>
<feature type="domain" description="HTH araC/xylS-type" evidence="4">
    <location>
        <begin position="173"/>
        <end position="256"/>
    </location>
</feature>
<dbReference type="EMBL" id="CP002480">
    <property type="protein sequence ID" value="ADW69595.1"/>
    <property type="molecule type" value="Genomic_DNA"/>
</dbReference>
<organism evidence="6">
    <name type="scientific">Granulicella tundricola (strain ATCC BAA-1859 / DSM 23138 / MP5ACTX9)</name>
    <dbReference type="NCBI Taxonomy" id="1198114"/>
    <lineage>
        <taxon>Bacteria</taxon>
        <taxon>Pseudomonadati</taxon>
        <taxon>Acidobacteriota</taxon>
        <taxon>Terriglobia</taxon>
        <taxon>Terriglobales</taxon>
        <taxon>Acidobacteriaceae</taxon>
        <taxon>Granulicella</taxon>
    </lineage>
</organism>
<dbReference type="STRING" id="1198114.AciX9_2568"/>
<protein>
    <submittedName>
        <fullName evidence="5">Helix-turn-helix-domain containing protein AraC type</fullName>
    </submittedName>
</protein>
<dbReference type="Pfam" id="PF20240">
    <property type="entry name" value="DUF6597"/>
    <property type="match status" value="1"/>
</dbReference>
<accession>E8WVR6</accession>
<keyword evidence="3" id="KW-0804">Transcription</keyword>
<dbReference type="eggNOG" id="COG2207">
    <property type="taxonomic scope" value="Bacteria"/>
</dbReference>
<evidence type="ECO:0000256" key="2">
    <source>
        <dbReference type="ARBA" id="ARBA00023125"/>
    </source>
</evidence>
<dbReference type="PROSITE" id="PS01124">
    <property type="entry name" value="HTH_ARAC_FAMILY_2"/>
    <property type="match status" value="1"/>
</dbReference>
<dbReference type="Pfam" id="PF12833">
    <property type="entry name" value="HTH_18"/>
    <property type="match status" value="1"/>
</dbReference>
<dbReference type="AlphaFoldDB" id="E8WVR6"/>
<keyword evidence="6" id="KW-1185">Reference proteome</keyword>
<evidence type="ECO:0000256" key="3">
    <source>
        <dbReference type="ARBA" id="ARBA00023163"/>
    </source>
</evidence>
<dbReference type="SMART" id="SM00342">
    <property type="entry name" value="HTH_ARAC"/>
    <property type="match status" value="1"/>
</dbReference>
<dbReference type="InterPro" id="IPR050204">
    <property type="entry name" value="AraC_XylS_family_regulators"/>
</dbReference>
<dbReference type="KEGG" id="acm:AciX9_2568"/>
<dbReference type="OrthoDB" id="112252at2"/>
<evidence type="ECO:0000313" key="5">
    <source>
        <dbReference type="EMBL" id="ADW69595.1"/>
    </source>
</evidence>
<dbReference type="Gene3D" id="1.10.10.60">
    <property type="entry name" value="Homeodomain-like"/>
    <property type="match status" value="1"/>
</dbReference>
<dbReference type="PaxDb" id="1198114-AciX9_2568"/>
<dbReference type="GO" id="GO:0003700">
    <property type="term" value="F:DNA-binding transcription factor activity"/>
    <property type="evidence" value="ECO:0007669"/>
    <property type="project" value="InterPro"/>
</dbReference>